<dbReference type="NCBIfam" id="TIGR00168">
    <property type="entry name" value="infC"/>
    <property type="match status" value="1"/>
</dbReference>
<keyword evidence="2 7" id="KW-0396">Initiation factor</keyword>
<dbReference type="GO" id="GO:0003743">
    <property type="term" value="F:translation initiation factor activity"/>
    <property type="evidence" value="ECO:0007669"/>
    <property type="project" value="UniProtKB-KW"/>
</dbReference>
<feature type="domain" description="Translation initiation factor 3 C-terminal" evidence="5">
    <location>
        <begin position="164"/>
        <end position="246"/>
    </location>
</feature>
<dbReference type="Gene3D" id="3.30.110.10">
    <property type="entry name" value="Translation initiation factor 3 (IF-3), C-terminal domain"/>
    <property type="match status" value="1"/>
</dbReference>
<evidence type="ECO:0000256" key="3">
    <source>
        <dbReference type="ARBA" id="ARBA00022917"/>
    </source>
</evidence>
<dbReference type="Pfam" id="PF05198">
    <property type="entry name" value="IF3_N"/>
    <property type="match status" value="1"/>
</dbReference>
<comment type="caution">
    <text evidence="7">The sequence shown here is derived from an EMBL/GenBank/DDBJ whole genome shotgun (WGS) entry which is preliminary data.</text>
</comment>
<feature type="domain" description="Translation initiation factor 3 N-terminal" evidence="6">
    <location>
        <begin position="87"/>
        <end position="155"/>
    </location>
</feature>
<dbReference type="PANTHER" id="PTHR10938">
    <property type="entry name" value="TRANSLATION INITIATION FACTOR IF-3"/>
    <property type="match status" value="1"/>
</dbReference>
<evidence type="ECO:0000256" key="4">
    <source>
        <dbReference type="SAM" id="MobiDB-lite"/>
    </source>
</evidence>
<reference evidence="7" key="1">
    <citation type="submission" date="2022-08" db="EMBL/GenBank/DDBJ databases">
        <authorList>
            <person name="Marques A."/>
        </authorList>
    </citation>
    <scope>NUCLEOTIDE SEQUENCE</scope>
    <source>
        <strain evidence="7">RhyPub2mFocal</strain>
        <tissue evidence="7">Leaves</tissue>
    </source>
</reference>
<dbReference type="SUPFAM" id="SSF55200">
    <property type="entry name" value="Translation initiation factor IF3, C-terminal domain"/>
    <property type="match status" value="1"/>
</dbReference>
<keyword evidence="8" id="KW-1185">Reference proteome</keyword>
<dbReference type="GO" id="GO:0043022">
    <property type="term" value="F:ribosome binding"/>
    <property type="evidence" value="ECO:0007669"/>
    <property type="project" value="TreeGrafter"/>
</dbReference>
<dbReference type="EMBL" id="JAMFTS010000005">
    <property type="protein sequence ID" value="KAJ4754357.1"/>
    <property type="molecule type" value="Genomic_DNA"/>
</dbReference>
<dbReference type="Pfam" id="PF00707">
    <property type="entry name" value="IF3_C"/>
    <property type="match status" value="1"/>
</dbReference>
<sequence length="295" mass="34007">MSRILSCSYNYSPSTSSSVKPHSSLVLSVPYFNKPIQLVGYAHKEQRLAMVARYRGGRGFDIDEGIFSDEDEEELAEIQSDPNLDLERIDSPTVRLLDEQNNMIGVLPTREALKRGEQTGLMLAIVSAEADPPVLRIFQEEDYRKHLFEKEKKKKVQQKKQVTRTKEVKLGLKIDEHDYAVRQKHATKFLRGGHKVKVIVPLRNKQLQYKDTAIDLLRRFQDDLGPLASEESKNFAEKNVYIVLMPNKANIQREQQQKEREEELQRKQEEVNTEEQLKKQEVESGASIEEISANV</sequence>
<evidence type="ECO:0000256" key="2">
    <source>
        <dbReference type="ARBA" id="ARBA00022540"/>
    </source>
</evidence>
<dbReference type="GO" id="GO:0032790">
    <property type="term" value="P:ribosome disassembly"/>
    <property type="evidence" value="ECO:0007669"/>
    <property type="project" value="TreeGrafter"/>
</dbReference>
<evidence type="ECO:0000259" key="5">
    <source>
        <dbReference type="Pfam" id="PF00707"/>
    </source>
</evidence>
<gene>
    <name evidence="7" type="ORF">LUZ62_088762</name>
</gene>
<evidence type="ECO:0000313" key="8">
    <source>
        <dbReference type="Proteomes" id="UP001140206"/>
    </source>
</evidence>
<dbReference type="PANTHER" id="PTHR10938:SF0">
    <property type="entry name" value="TRANSLATION INITIATION FACTOR IF-3, MITOCHONDRIAL"/>
    <property type="match status" value="1"/>
</dbReference>
<dbReference type="InterPro" id="IPR019815">
    <property type="entry name" value="Translation_initiation_fac_3_C"/>
</dbReference>
<evidence type="ECO:0000259" key="6">
    <source>
        <dbReference type="Pfam" id="PF05198"/>
    </source>
</evidence>
<dbReference type="InterPro" id="IPR001288">
    <property type="entry name" value="Translation_initiation_fac_3"/>
</dbReference>
<dbReference type="Proteomes" id="UP001140206">
    <property type="component" value="Chromosome 5"/>
</dbReference>
<protein>
    <submittedName>
        <fullName evidence="7">Translation initiation factor IF-3</fullName>
    </submittedName>
</protein>
<dbReference type="InterPro" id="IPR019814">
    <property type="entry name" value="Translation_initiation_fac_3_N"/>
</dbReference>
<evidence type="ECO:0000256" key="1">
    <source>
        <dbReference type="ARBA" id="ARBA00005439"/>
    </source>
</evidence>
<proteinExistence type="inferred from homology"/>
<organism evidence="7 8">
    <name type="scientific">Rhynchospora pubera</name>
    <dbReference type="NCBI Taxonomy" id="906938"/>
    <lineage>
        <taxon>Eukaryota</taxon>
        <taxon>Viridiplantae</taxon>
        <taxon>Streptophyta</taxon>
        <taxon>Embryophyta</taxon>
        <taxon>Tracheophyta</taxon>
        <taxon>Spermatophyta</taxon>
        <taxon>Magnoliopsida</taxon>
        <taxon>Liliopsida</taxon>
        <taxon>Poales</taxon>
        <taxon>Cyperaceae</taxon>
        <taxon>Cyperoideae</taxon>
        <taxon>Rhynchosporeae</taxon>
        <taxon>Rhynchospora</taxon>
    </lineage>
</organism>
<keyword evidence="3" id="KW-0648">Protein biosynthesis</keyword>
<dbReference type="InterPro" id="IPR036787">
    <property type="entry name" value="T_IF-3_N_sf"/>
</dbReference>
<accession>A0AAV8CF48</accession>
<feature type="compositionally biased region" description="Basic and acidic residues" evidence="4">
    <location>
        <begin position="255"/>
        <end position="282"/>
    </location>
</feature>
<dbReference type="InterPro" id="IPR036788">
    <property type="entry name" value="T_IF-3_C_sf"/>
</dbReference>
<dbReference type="Gene3D" id="3.10.20.80">
    <property type="entry name" value="Translation initiation factor 3 (IF-3), N-terminal domain"/>
    <property type="match status" value="1"/>
</dbReference>
<name>A0AAV8CF48_9POAL</name>
<dbReference type="GO" id="GO:0005737">
    <property type="term" value="C:cytoplasm"/>
    <property type="evidence" value="ECO:0007669"/>
    <property type="project" value="UniProtKB-ARBA"/>
</dbReference>
<feature type="region of interest" description="Disordered" evidence="4">
    <location>
        <begin position="252"/>
        <end position="295"/>
    </location>
</feature>
<evidence type="ECO:0000313" key="7">
    <source>
        <dbReference type="EMBL" id="KAJ4754357.1"/>
    </source>
</evidence>
<comment type="similarity">
    <text evidence="1">Belongs to the IF-3 family.</text>
</comment>
<dbReference type="SUPFAM" id="SSF54364">
    <property type="entry name" value="Translation initiation factor IF3, N-terminal domain"/>
    <property type="match status" value="1"/>
</dbReference>
<dbReference type="AlphaFoldDB" id="A0AAV8CF48"/>
<feature type="region of interest" description="Disordered" evidence="4">
    <location>
        <begin position="1"/>
        <end position="21"/>
    </location>
</feature>